<evidence type="ECO:0000256" key="2">
    <source>
        <dbReference type="ARBA" id="ARBA00022695"/>
    </source>
</evidence>
<dbReference type="InterPro" id="IPR043502">
    <property type="entry name" value="DNA/RNA_pol_sf"/>
</dbReference>
<evidence type="ECO:0000256" key="6">
    <source>
        <dbReference type="ARBA" id="ARBA00022918"/>
    </source>
</evidence>
<evidence type="ECO:0000259" key="7">
    <source>
        <dbReference type="Pfam" id="PF17917"/>
    </source>
</evidence>
<dbReference type="PANTHER" id="PTHR37984">
    <property type="entry name" value="PROTEIN CBG26694"/>
    <property type="match status" value="1"/>
</dbReference>
<dbReference type="InterPro" id="IPR041373">
    <property type="entry name" value="RT_RNaseH"/>
</dbReference>
<dbReference type="AlphaFoldDB" id="A0A9W6TKQ5"/>
<keyword evidence="1" id="KW-0808">Transferase</keyword>
<protein>
    <submittedName>
        <fullName evidence="8">Unnamed protein product</fullName>
    </submittedName>
</protein>
<dbReference type="InterPro" id="IPR050951">
    <property type="entry name" value="Retrovirus_Pol_polyprotein"/>
</dbReference>
<dbReference type="Proteomes" id="UP001165083">
    <property type="component" value="Unassembled WGS sequence"/>
</dbReference>
<keyword evidence="5" id="KW-0378">Hydrolase</keyword>
<name>A0A9W6TKQ5_9STRA</name>
<dbReference type="GO" id="GO:0003964">
    <property type="term" value="F:RNA-directed DNA polymerase activity"/>
    <property type="evidence" value="ECO:0007669"/>
    <property type="project" value="UniProtKB-KW"/>
</dbReference>
<keyword evidence="2" id="KW-0548">Nucleotidyltransferase</keyword>
<sequence>MWVDDLLIYAQPIDELLEIIDVIYSQLENCIRSREDSSTSTHAASDHRWKTPAISCCRVDAEQPCRFCAHKPASLQARLDNELAGTRRTKRVAANIWIELTPLEVESFQAVKTMLEHAATLAFPDPEGTICMLSNASNDGWRIIVTLVKAWSKSTAAEDQQHDLLYCMSESFHGASQNWSIVEKEGYPSVCACSELEYLLIRDKGFKMFTDHRNLIYIFAPGAEINKHVRGKLLRWSLKLNEYQYEIEHMPREQNVWADMFSRWAGQEQTTARTASMKRWRHEQTSKLRPLVDLEWPTISHIAAAQSGKVAPLSHTLDDRGFRLGGLIQATTDSQYS</sequence>
<evidence type="ECO:0000256" key="4">
    <source>
        <dbReference type="ARBA" id="ARBA00022759"/>
    </source>
</evidence>
<dbReference type="GO" id="GO:0016787">
    <property type="term" value="F:hydrolase activity"/>
    <property type="evidence" value="ECO:0007669"/>
    <property type="project" value="UniProtKB-KW"/>
</dbReference>
<feature type="domain" description="Reverse transcriptase RNase H-like" evidence="7">
    <location>
        <begin position="125"/>
        <end position="243"/>
    </location>
</feature>
<proteinExistence type="predicted"/>
<evidence type="ECO:0000313" key="9">
    <source>
        <dbReference type="Proteomes" id="UP001165083"/>
    </source>
</evidence>
<dbReference type="GO" id="GO:0004519">
    <property type="term" value="F:endonuclease activity"/>
    <property type="evidence" value="ECO:0007669"/>
    <property type="project" value="UniProtKB-KW"/>
</dbReference>
<evidence type="ECO:0000256" key="3">
    <source>
        <dbReference type="ARBA" id="ARBA00022722"/>
    </source>
</evidence>
<keyword evidence="9" id="KW-1185">Reference proteome</keyword>
<evidence type="ECO:0000256" key="5">
    <source>
        <dbReference type="ARBA" id="ARBA00022801"/>
    </source>
</evidence>
<comment type="caution">
    <text evidence="8">The sequence shown here is derived from an EMBL/GenBank/DDBJ whole genome shotgun (WGS) entry which is preliminary data.</text>
</comment>
<dbReference type="EMBL" id="BSXW01000204">
    <property type="protein sequence ID" value="GMF14680.1"/>
    <property type="molecule type" value="Genomic_DNA"/>
</dbReference>
<reference evidence="8" key="1">
    <citation type="submission" date="2023-04" db="EMBL/GenBank/DDBJ databases">
        <title>Phytophthora lilii NBRC 32176.</title>
        <authorList>
            <person name="Ichikawa N."/>
            <person name="Sato H."/>
            <person name="Tonouchi N."/>
        </authorList>
    </citation>
    <scope>NUCLEOTIDE SEQUENCE</scope>
    <source>
        <strain evidence="8">NBRC 32176</strain>
    </source>
</reference>
<evidence type="ECO:0000256" key="1">
    <source>
        <dbReference type="ARBA" id="ARBA00022679"/>
    </source>
</evidence>
<organism evidence="8 9">
    <name type="scientific">Phytophthora lilii</name>
    <dbReference type="NCBI Taxonomy" id="2077276"/>
    <lineage>
        <taxon>Eukaryota</taxon>
        <taxon>Sar</taxon>
        <taxon>Stramenopiles</taxon>
        <taxon>Oomycota</taxon>
        <taxon>Peronosporomycetes</taxon>
        <taxon>Peronosporales</taxon>
        <taxon>Peronosporaceae</taxon>
        <taxon>Phytophthora</taxon>
    </lineage>
</organism>
<accession>A0A9W6TKQ5</accession>
<evidence type="ECO:0000313" key="8">
    <source>
        <dbReference type="EMBL" id="GMF14680.1"/>
    </source>
</evidence>
<dbReference type="PANTHER" id="PTHR37984:SF5">
    <property type="entry name" value="PROTEIN NYNRIN-LIKE"/>
    <property type="match status" value="1"/>
</dbReference>
<dbReference type="Pfam" id="PF17917">
    <property type="entry name" value="RT_RNaseH"/>
    <property type="match status" value="1"/>
</dbReference>
<dbReference type="OrthoDB" id="104327at2759"/>
<dbReference type="SUPFAM" id="SSF56672">
    <property type="entry name" value="DNA/RNA polymerases"/>
    <property type="match status" value="1"/>
</dbReference>
<keyword evidence="6" id="KW-0695">RNA-directed DNA polymerase</keyword>
<gene>
    <name evidence="8" type="ORF">Plil01_000488300</name>
</gene>
<keyword evidence="4" id="KW-0255">Endonuclease</keyword>
<keyword evidence="3" id="KW-0540">Nuclease</keyword>